<evidence type="ECO:0000313" key="2">
    <source>
        <dbReference type="EMBL" id="ELZ24663.1"/>
    </source>
</evidence>
<keyword evidence="1" id="KW-1133">Transmembrane helix</keyword>
<reference evidence="2 3" key="1">
    <citation type="journal article" date="2014" name="PLoS Genet.">
        <title>Phylogenetically driven sequencing of extremely halophilic archaea reveals strategies for static and dynamic osmo-response.</title>
        <authorList>
            <person name="Becker E.A."/>
            <person name="Seitzer P.M."/>
            <person name="Tritt A."/>
            <person name="Larsen D."/>
            <person name="Krusor M."/>
            <person name="Yao A.I."/>
            <person name="Wu D."/>
            <person name="Madern D."/>
            <person name="Eisen J.A."/>
            <person name="Darling A.E."/>
            <person name="Facciotti M.T."/>
        </authorList>
    </citation>
    <scope>NUCLEOTIDE SEQUENCE [LARGE SCALE GENOMIC DNA]</scope>
    <source>
        <strain evidence="2 3">JCM 13891</strain>
    </source>
</reference>
<sequence length="53" mass="5460">MVSVLALIVLGAALPAIERGTGTHVITIVQLATFAVIGAFSFAMMVVCGRRAD</sequence>
<dbReference type="eggNOG" id="arCOG11153">
    <property type="taxonomic scope" value="Archaea"/>
</dbReference>
<dbReference type="AlphaFoldDB" id="M0CPW4"/>
<proteinExistence type="predicted"/>
<dbReference type="Proteomes" id="UP000011657">
    <property type="component" value="Unassembled WGS sequence"/>
</dbReference>
<accession>M0CPW4</accession>
<dbReference type="EMBL" id="AOIS01000003">
    <property type="protein sequence ID" value="ELZ24663.1"/>
    <property type="molecule type" value="Genomic_DNA"/>
</dbReference>
<organism evidence="2 3">
    <name type="scientific">Haloterrigena salina JCM 13891</name>
    <dbReference type="NCBI Taxonomy" id="1227488"/>
    <lineage>
        <taxon>Archaea</taxon>
        <taxon>Methanobacteriati</taxon>
        <taxon>Methanobacteriota</taxon>
        <taxon>Stenosarchaea group</taxon>
        <taxon>Halobacteria</taxon>
        <taxon>Halobacteriales</taxon>
        <taxon>Natrialbaceae</taxon>
        <taxon>Haloterrigena</taxon>
    </lineage>
</organism>
<gene>
    <name evidence="2" type="ORF">C477_00605</name>
</gene>
<name>M0CPW4_9EURY</name>
<keyword evidence="3" id="KW-1185">Reference proteome</keyword>
<dbReference type="PATRIC" id="fig|1227488.3.peg.124"/>
<evidence type="ECO:0000256" key="1">
    <source>
        <dbReference type="SAM" id="Phobius"/>
    </source>
</evidence>
<evidence type="ECO:0000313" key="3">
    <source>
        <dbReference type="Proteomes" id="UP000011657"/>
    </source>
</evidence>
<keyword evidence="1" id="KW-0812">Transmembrane</keyword>
<feature type="transmembrane region" description="Helical" evidence="1">
    <location>
        <begin position="25"/>
        <end position="48"/>
    </location>
</feature>
<protein>
    <submittedName>
        <fullName evidence="2">Uncharacterized protein</fullName>
    </submittedName>
</protein>
<keyword evidence="1" id="KW-0472">Membrane</keyword>
<comment type="caution">
    <text evidence="2">The sequence shown here is derived from an EMBL/GenBank/DDBJ whole genome shotgun (WGS) entry which is preliminary data.</text>
</comment>